<feature type="region of interest" description="Disordered" evidence="4">
    <location>
        <begin position="729"/>
        <end position="759"/>
    </location>
</feature>
<dbReference type="GO" id="GO:0008270">
    <property type="term" value="F:zinc ion binding"/>
    <property type="evidence" value="ECO:0007669"/>
    <property type="project" value="InterPro"/>
</dbReference>
<proteinExistence type="predicted"/>
<dbReference type="PROSITE" id="PS50048">
    <property type="entry name" value="ZN2_CY6_FUNGAL_2"/>
    <property type="match status" value="1"/>
</dbReference>
<sequence length="825" mass="94450">MDVITAQNFREDSNGPSKIKRRKRISLTCTTCKQRKVKCDQGKPCSSCVKKRIPAHLCIYEDSPFIPTTSDSTNPTETIVLLKDENKKLQEQLDELKKWKEIVSGDPMPMNSNAKVNLYHSVHVKRNKTIYFGPTSWRTLLDKENNFADLIKSAKNYVSNVKKEWKVENNIDHIPFEEYKDVNVDSSQKLLTNLESFLPNYEIVREYLKLYAEGYWNHKLPIVDPEVLLIDFNQLFIRNGTRFHIKVYNKSIDYAKIALIVIIVKFVVTNINSYDKNSNNDPRDHLLRYTEKLLELSKYMSKSTVPALQTLIIMRNFRKMNPIDGDGGDSSEGALLHRTAINMAILLGLNKDVDSLYSRSSIITRNVLRNIWEHLLFQDAVLSFHLGIPLAIDENYIDPSYLQKNGTLLFIGGILRDAMKLLTKSSQCDQYEILQLIEKLETYNGGVLLTLSKDIKEFSNADYILKDYDNMGEIELKLFGIYILHVLYDVLYRGVDKSDPNVDIYYNGTMKYGSLCVTHFIEVLARLNRFCVENRSNPAKLFKIVEICLSVVGASKFVFIKIFCAICTFEVTKLFENEINSSSSTSNSPLRDLNFNLSVTDFEMLNPHDNSQYLNRSFRSPAFLHGLMTLACKYMMKMKNDSFEKVFNLNFCLFVVLALFKYFEKFIERKLAREKHSSAINRVQANVIYSPACLNVQSSSPFSESSGSNISTAPSIPLDSKQFPSPNTLDSINPYNKAESTTGQSANTPNSNYSVTSSSNTVYNPNSELVGNDLIDELFKNVFTDDNLFSSQLDTNLNNWDFNDFMSTGYGMFYEDKPTTNQHQQ</sequence>
<keyword evidence="7" id="KW-1185">Reference proteome</keyword>
<name>K0KH10_WICCF</name>
<dbReference type="SMART" id="SM00906">
    <property type="entry name" value="Fungal_trans"/>
    <property type="match status" value="1"/>
</dbReference>
<dbReference type="STRING" id="1206466.K0KH10"/>
<evidence type="ECO:0000256" key="3">
    <source>
        <dbReference type="ARBA" id="ARBA00023242"/>
    </source>
</evidence>
<gene>
    <name evidence="6" type="ORF">BN7_1</name>
</gene>
<dbReference type="AlphaFoldDB" id="K0KH10"/>
<dbReference type="InterPro" id="IPR052693">
    <property type="entry name" value="Yeast_MDR_Regulatory"/>
</dbReference>
<dbReference type="InterPro" id="IPR007219">
    <property type="entry name" value="XnlR_reg_dom"/>
</dbReference>
<dbReference type="eggNOG" id="ENOG502SJDI">
    <property type="taxonomic scope" value="Eukaryota"/>
</dbReference>
<evidence type="ECO:0000256" key="1">
    <source>
        <dbReference type="ARBA" id="ARBA00022723"/>
    </source>
</evidence>
<dbReference type="InParanoid" id="K0KH10"/>
<dbReference type="Pfam" id="PF04082">
    <property type="entry name" value="Fungal_trans"/>
    <property type="match status" value="1"/>
</dbReference>
<dbReference type="CDD" id="cd00067">
    <property type="entry name" value="GAL4"/>
    <property type="match status" value="1"/>
</dbReference>
<dbReference type="GO" id="GO:0003677">
    <property type="term" value="F:DNA binding"/>
    <property type="evidence" value="ECO:0007669"/>
    <property type="project" value="InterPro"/>
</dbReference>
<dbReference type="GO" id="GO:0000981">
    <property type="term" value="F:DNA-binding transcription factor activity, RNA polymerase II-specific"/>
    <property type="evidence" value="ECO:0007669"/>
    <property type="project" value="InterPro"/>
</dbReference>
<dbReference type="Gene3D" id="4.10.240.10">
    <property type="entry name" value="Zn(2)-C6 fungal-type DNA-binding domain"/>
    <property type="match status" value="1"/>
</dbReference>
<feature type="compositionally biased region" description="Low complexity" evidence="4">
    <location>
        <begin position="747"/>
        <end position="759"/>
    </location>
</feature>
<keyword evidence="3" id="KW-0539">Nucleus</keyword>
<dbReference type="InterPro" id="IPR001138">
    <property type="entry name" value="Zn2Cys6_DnaBD"/>
</dbReference>
<feature type="domain" description="Zn(2)-C6 fungal-type" evidence="5">
    <location>
        <begin position="28"/>
        <end position="60"/>
    </location>
</feature>
<dbReference type="InterPro" id="IPR036864">
    <property type="entry name" value="Zn2-C6_fun-type_DNA-bd_sf"/>
</dbReference>
<dbReference type="SUPFAM" id="SSF57701">
    <property type="entry name" value="Zn2/Cys6 DNA-binding domain"/>
    <property type="match status" value="1"/>
</dbReference>
<organism evidence="6 7">
    <name type="scientific">Wickerhamomyces ciferrii (strain ATCC 14091 / BCRC 22168 / CBS 111 / JCM 3599 / NBRC 0793 / NRRL Y-1031 F-60-10)</name>
    <name type="common">Yeast</name>
    <name type="synonym">Pichia ciferrii</name>
    <dbReference type="NCBI Taxonomy" id="1206466"/>
    <lineage>
        <taxon>Eukaryota</taxon>
        <taxon>Fungi</taxon>
        <taxon>Dikarya</taxon>
        <taxon>Ascomycota</taxon>
        <taxon>Saccharomycotina</taxon>
        <taxon>Saccharomycetes</taxon>
        <taxon>Phaffomycetales</taxon>
        <taxon>Wickerhamomycetaceae</taxon>
        <taxon>Wickerhamomyces</taxon>
    </lineage>
</organism>
<protein>
    <submittedName>
        <fullName evidence="6">Transcriptional regulatory protein</fullName>
    </submittedName>
</protein>
<keyword evidence="1" id="KW-0479">Metal-binding</keyword>
<feature type="compositionally biased region" description="Polar residues" evidence="4">
    <location>
        <begin position="729"/>
        <end position="746"/>
    </location>
</feature>
<evidence type="ECO:0000256" key="4">
    <source>
        <dbReference type="SAM" id="MobiDB-lite"/>
    </source>
</evidence>
<evidence type="ECO:0000313" key="6">
    <source>
        <dbReference type="EMBL" id="CCH40468.1"/>
    </source>
</evidence>
<evidence type="ECO:0000259" key="5">
    <source>
        <dbReference type="PROSITE" id="PS50048"/>
    </source>
</evidence>
<dbReference type="PANTHER" id="PTHR31405:SF8">
    <property type="entry name" value="TRANSCRIPTION FACTOR PDR8-RELATED"/>
    <property type="match status" value="1"/>
</dbReference>
<accession>K0KH10</accession>
<dbReference type="GO" id="GO:0006351">
    <property type="term" value="P:DNA-templated transcription"/>
    <property type="evidence" value="ECO:0007669"/>
    <property type="project" value="InterPro"/>
</dbReference>
<dbReference type="CDD" id="cd12148">
    <property type="entry name" value="fungal_TF_MHR"/>
    <property type="match status" value="1"/>
</dbReference>
<dbReference type="Proteomes" id="UP000009328">
    <property type="component" value="Unassembled WGS sequence"/>
</dbReference>
<keyword evidence="2" id="KW-0862">Zinc</keyword>
<comment type="caution">
    <text evidence="6">The sequence shown here is derived from an EMBL/GenBank/DDBJ whole genome shotgun (WGS) entry which is preliminary data.</text>
</comment>
<evidence type="ECO:0000313" key="7">
    <source>
        <dbReference type="Proteomes" id="UP000009328"/>
    </source>
</evidence>
<dbReference type="EMBL" id="CAIF01000001">
    <property type="protein sequence ID" value="CCH40468.1"/>
    <property type="molecule type" value="Genomic_DNA"/>
</dbReference>
<dbReference type="PANTHER" id="PTHR31405">
    <property type="entry name" value="TRANSCRIPTION FACTOR PDR8-RELATED"/>
    <property type="match status" value="1"/>
</dbReference>
<dbReference type="SMART" id="SM00066">
    <property type="entry name" value="GAL4"/>
    <property type="match status" value="1"/>
</dbReference>
<dbReference type="HOGENOM" id="CLU_343297_0_0_1"/>
<reference evidence="6 7" key="1">
    <citation type="journal article" date="2012" name="Eukaryot. Cell">
        <title>Draft genome sequence of Wickerhamomyces ciferrii NRRL Y-1031 F-60-10.</title>
        <authorList>
            <person name="Schneider J."/>
            <person name="Andrea H."/>
            <person name="Blom J."/>
            <person name="Jaenicke S."/>
            <person name="Ruckert C."/>
            <person name="Schorsch C."/>
            <person name="Szczepanowski R."/>
            <person name="Farwick M."/>
            <person name="Goesmann A."/>
            <person name="Puhler A."/>
            <person name="Schaffer S."/>
            <person name="Tauch A."/>
            <person name="Kohler T."/>
            <person name="Brinkrolf K."/>
        </authorList>
    </citation>
    <scope>NUCLEOTIDE SEQUENCE [LARGE SCALE GENOMIC DNA]</scope>
    <source>
        <strain evidence="7">ATCC 14091 / BCRC 22168 / CBS 111 / JCM 3599 / NBRC 0793 / NRRL Y-1031 F-60-10</strain>
    </source>
</reference>
<dbReference type="Pfam" id="PF00172">
    <property type="entry name" value="Zn_clus"/>
    <property type="match status" value="1"/>
</dbReference>
<evidence type="ECO:0000256" key="2">
    <source>
        <dbReference type="ARBA" id="ARBA00022833"/>
    </source>
</evidence>